<dbReference type="Pfam" id="PF00534">
    <property type="entry name" value="Glycos_transf_1"/>
    <property type="match status" value="1"/>
</dbReference>
<sequence>MKRLKILMVAAEMAPLVKVGGLGDVMGSLPRALAARGHDVRVLIPAYSSRLSKQARPLARARGFKGRLLAYKNGHGAVPVWMVETAALLRREGRPYLNRSGKPWADNPVQFSHLSRMAADIAGGALGLDWEPDLVHCNDWHTGLVPVWMRMNGCERPTVFTIHNLSYQGRFPPEILARLGLPDDLHDPEALEFHGDVAFIKGGLVFADRLTTVSPGYAREIQTPLFGAGLDGLLRSRSDKLTGILNGIDTEAWNPVTDPSLSHHYDGTDLNETRKAKQAEQDRLRRRLGLIVQRKPGRPLLAWVGRLAEQKGTDLLLAALPALMENDLDVVVLGDGEPAVSRALKAAAHRWPGRVAFKQGFDEALAHQVYAASDMLLMPSRFEPCGLAQLCAMRYGTIPVVSPVGGLLDTVIDVGVDPKRGNGFQMEAVNSEKLLNAVDRALASWQSPDDWRQIIANAMAQSSSFGWGERVLAYESLYRQTLESYLGEHHRAMISLPVNSESWTAVDDARG</sequence>
<organism evidence="14 15">
    <name type="scientific">Natronospira elongata</name>
    <dbReference type="NCBI Taxonomy" id="3110268"/>
    <lineage>
        <taxon>Bacteria</taxon>
        <taxon>Pseudomonadati</taxon>
        <taxon>Pseudomonadota</taxon>
        <taxon>Gammaproteobacteria</taxon>
        <taxon>Natronospirales</taxon>
        <taxon>Natronospiraceae</taxon>
        <taxon>Natronospira</taxon>
    </lineage>
</organism>
<feature type="binding site" evidence="11">
    <location>
        <position position="18"/>
    </location>
    <ligand>
        <name>ADP-alpha-D-glucose</name>
        <dbReference type="ChEBI" id="CHEBI:57498"/>
    </ligand>
</feature>
<dbReference type="NCBIfam" id="TIGR02095">
    <property type="entry name" value="glgA"/>
    <property type="match status" value="1"/>
</dbReference>
<accession>A0AAP6JIQ1</accession>
<gene>
    <name evidence="11 14" type="primary">glgA</name>
    <name evidence="14" type="ORF">VCB98_08945</name>
</gene>
<evidence type="ECO:0000256" key="6">
    <source>
        <dbReference type="ARBA" id="ARBA00019935"/>
    </source>
</evidence>
<comment type="pathway">
    <text evidence="3 11">Glycan biosynthesis; glycogen biosynthesis.</text>
</comment>
<dbReference type="EMBL" id="JAYGII010000017">
    <property type="protein sequence ID" value="MEA5445944.1"/>
    <property type="molecule type" value="Genomic_DNA"/>
</dbReference>
<dbReference type="GO" id="GO:0004373">
    <property type="term" value="F:alpha-1,4-glucan glucosyltransferase (UDP-glucose donor) activity"/>
    <property type="evidence" value="ECO:0007669"/>
    <property type="project" value="InterPro"/>
</dbReference>
<evidence type="ECO:0000256" key="4">
    <source>
        <dbReference type="ARBA" id="ARBA00010281"/>
    </source>
</evidence>
<name>A0AAP6JIQ1_9GAMM</name>
<dbReference type="GO" id="GO:0009011">
    <property type="term" value="F:alpha-1,4-glucan glucosyltransferase (ADP-glucose donor) activity"/>
    <property type="evidence" value="ECO:0007669"/>
    <property type="project" value="UniProtKB-UniRule"/>
</dbReference>
<dbReference type="InterPro" id="IPR011835">
    <property type="entry name" value="GS/SS"/>
</dbReference>
<comment type="caution">
    <text evidence="14">The sequence shown here is derived from an EMBL/GenBank/DDBJ whole genome shotgun (WGS) entry which is preliminary data.</text>
</comment>
<evidence type="ECO:0000259" key="13">
    <source>
        <dbReference type="Pfam" id="PF08323"/>
    </source>
</evidence>
<dbReference type="PANTHER" id="PTHR45825">
    <property type="entry name" value="GRANULE-BOUND STARCH SYNTHASE 1, CHLOROPLASTIC/AMYLOPLASTIC"/>
    <property type="match status" value="1"/>
</dbReference>
<evidence type="ECO:0000256" key="2">
    <source>
        <dbReference type="ARBA" id="ARBA00002764"/>
    </source>
</evidence>
<dbReference type="InterPro" id="IPR013534">
    <property type="entry name" value="Starch_synth_cat_dom"/>
</dbReference>
<dbReference type="InterPro" id="IPR001296">
    <property type="entry name" value="Glyco_trans_1"/>
</dbReference>
<dbReference type="HAMAP" id="MF_00484">
    <property type="entry name" value="Glycogen_synth"/>
    <property type="match status" value="1"/>
</dbReference>
<comment type="catalytic activity">
    <reaction evidence="1 11">
        <text>[(1-&gt;4)-alpha-D-glucosyl](n) + ADP-alpha-D-glucose = [(1-&gt;4)-alpha-D-glucosyl](n+1) + ADP + H(+)</text>
        <dbReference type="Rhea" id="RHEA:18189"/>
        <dbReference type="Rhea" id="RHEA-COMP:9584"/>
        <dbReference type="Rhea" id="RHEA-COMP:9587"/>
        <dbReference type="ChEBI" id="CHEBI:15378"/>
        <dbReference type="ChEBI" id="CHEBI:15444"/>
        <dbReference type="ChEBI" id="CHEBI:57498"/>
        <dbReference type="ChEBI" id="CHEBI:456216"/>
        <dbReference type="EC" id="2.4.1.21"/>
    </reaction>
</comment>
<evidence type="ECO:0000313" key="14">
    <source>
        <dbReference type="EMBL" id="MEA5445944.1"/>
    </source>
</evidence>
<dbReference type="CDD" id="cd03791">
    <property type="entry name" value="GT5_Glycogen_synthase_DULL1-like"/>
    <property type="match status" value="1"/>
</dbReference>
<protein>
    <recommendedName>
        <fullName evidence="6 11">Glycogen synthase</fullName>
        <ecNumber evidence="5 11">2.4.1.21</ecNumber>
    </recommendedName>
    <alternativeName>
        <fullName evidence="10 11">Starch [bacterial glycogen] synthase</fullName>
    </alternativeName>
</protein>
<dbReference type="GO" id="GO:0005978">
    <property type="term" value="P:glycogen biosynthetic process"/>
    <property type="evidence" value="ECO:0007669"/>
    <property type="project" value="UniProtKB-UniRule"/>
</dbReference>
<feature type="domain" description="Glycosyl transferase family 1" evidence="12">
    <location>
        <begin position="295"/>
        <end position="453"/>
    </location>
</feature>
<dbReference type="Gene3D" id="3.40.50.2000">
    <property type="entry name" value="Glycogen Phosphorylase B"/>
    <property type="match status" value="2"/>
</dbReference>
<proteinExistence type="inferred from homology"/>
<comment type="similarity">
    <text evidence="4 11">Belongs to the glycosyltransferase 1 family. Bacterial/plant glycogen synthase subfamily.</text>
</comment>
<keyword evidence="9 11" id="KW-0320">Glycogen biosynthesis</keyword>
<evidence type="ECO:0000256" key="11">
    <source>
        <dbReference type="HAMAP-Rule" id="MF_00484"/>
    </source>
</evidence>
<evidence type="ECO:0000256" key="8">
    <source>
        <dbReference type="ARBA" id="ARBA00022679"/>
    </source>
</evidence>
<evidence type="ECO:0000256" key="9">
    <source>
        <dbReference type="ARBA" id="ARBA00023056"/>
    </source>
</evidence>
<dbReference type="Pfam" id="PF08323">
    <property type="entry name" value="Glyco_transf_5"/>
    <property type="match status" value="1"/>
</dbReference>
<keyword evidence="15" id="KW-1185">Reference proteome</keyword>
<keyword evidence="7 11" id="KW-0328">Glycosyltransferase</keyword>
<keyword evidence="8 11" id="KW-0808">Transferase</keyword>
<evidence type="ECO:0000256" key="10">
    <source>
        <dbReference type="ARBA" id="ARBA00031722"/>
    </source>
</evidence>
<evidence type="ECO:0000259" key="12">
    <source>
        <dbReference type="Pfam" id="PF00534"/>
    </source>
</evidence>
<dbReference type="SUPFAM" id="SSF53756">
    <property type="entry name" value="UDP-Glycosyltransferase/glycogen phosphorylase"/>
    <property type="match status" value="1"/>
</dbReference>
<reference evidence="14 15" key="1">
    <citation type="submission" date="2023-12" db="EMBL/GenBank/DDBJ databases">
        <title>Whole-genome sequencing of halo(alkali)philic microorganisms from hypersaline lakes.</title>
        <authorList>
            <person name="Sorokin D.Y."/>
            <person name="Merkel A.Y."/>
            <person name="Messina E."/>
            <person name="Yakimov M."/>
        </authorList>
    </citation>
    <scope>NUCLEOTIDE SEQUENCE [LARGE SCALE GENOMIC DNA]</scope>
    <source>
        <strain evidence="14 15">AB-CW1</strain>
    </source>
</reference>
<dbReference type="EC" id="2.4.1.21" evidence="5 11"/>
<evidence type="ECO:0000313" key="15">
    <source>
        <dbReference type="Proteomes" id="UP001302316"/>
    </source>
</evidence>
<evidence type="ECO:0000256" key="5">
    <source>
        <dbReference type="ARBA" id="ARBA00012588"/>
    </source>
</evidence>
<dbReference type="NCBIfam" id="NF001899">
    <property type="entry name" value="PRK00654.1-2"/>
    <property type="match status" value="1"/>
</dbReference>
<dbReference type="RefSeq" id="WP_346051863.1">
    <property type="nucleotide sequence ID" value="NZ_JAYGII010000017.1"/>
</dbReference>
<evidence type="ECO:0000256" key="1">
    <source>
        <dbReference type="ARBA" id="ARBA00001478"/>
    </source>
</evidence>
<comment type="function">
    <text evidence="2 11">Synthesizes alpha-1,4-glucan chains using ADP-glucose.</text>
</comment>
<feature type="domain" description="Starch synthase catalytic" evidence="13">
    <location>
        <begin position="5"/>
        <end position="235"/>
    </location>
</feature>
<dbReference type="Proteomes" id="UP001302316">
    <property type="component" value="Unassembled WGS sequence"/>
</dbReference>
<dbReference type="AlphaFoldDB" id="A0AAP6JIQ1"/>
<dbReference type="PANTHER" id="PTHR45825:SF11">
    <property type="entry name" value="ALPHA AMYLASE DOMAIN-CONTAINING PROTEIN"/>
    <property type="match status" value="1"/>
</dbReference>
<evidence type="ECO:0000256" key="7">
    <source>
        <dbReference type="ARBA" id="ARBA00022676"/>
    </source>
</evidence>
<evidence type="ECO:0000256" key="3">
    <source>
        <dbReference type="ARBA" id="ARBA00004964"/>
    </source>
</evidence>